<gene>
    <name evidence="6" type="ORF">FOM92_13010</name>
</gene>
<evidence type="ECO:0000313" key="7">
    <source>
        <dbReference type="Proteomes" id="UP000320160"/>
    </source>
</evidence>
<dbReference type="Gene3D" id="3.90.1150.10">
    <property type="entry name" value="Aspartate Aminotransferase, domain 1"/>
    <property type="match status" value="1"/>
</dbReference>
<dbReference type="InterPro" id="IPR000653">
    <property type="entry name" value="DegT/StrS_aminotransferase"/>
</dbReference>
<dbReference type="InterPro" id="IPR015421">
    <property type="entry name" value="PyrdxlP-dep_Trfase_major"/>
</dbReference>
<dbReference type="CDD" id="cd00616">
    <property type="entry name" value="AHBA_syn"/>
    <property type="match status" value="1"/>
</dbReference>
<name>A0A553WBH4_9SPHN</name>
<sequence length="370" mass="40518">MTIPFVDLHAQYLALKDEIDAAIARTINNSSFVRGPDVEAFEAEYSELMEARHTVSCANGTDALYIAMKALGIKPGDEVITTAQSWISTSETIGQHRAKPVFVDIDPVTSTIDVSKIAEKITSRTVGIIPVHLYGQMADMPEVMAIAQRHNLWVIEDCAQAHLATINGKKAGQFGNIATWSFYPGKNLGAMGDAGAITTQDPALARHMACFARHGGLVKGDHEMEGINSRLDGLQAAILRVKLPHLANWTARRRAVAKRYDEMLADIAQIKTPTEVAGREHVYHLYVVETENRDSLGEFLKTQGIPTVINYKSALPFLPAYAHLGHVPEDFPIAFGLQNRILSLPIFAELNEAQQDSIADAISSFYGVVK</sequence>
<comment type="caution">
    <text evidence="6">The sequence shown here is derived from an EMBL/GenBank/DDBJ whole genome shotgun (WGS) entry which is preliminary data.</text>
</comment>
<feature type="active site" description="Proton acceptor" evidence="3">
    <location>
        <position position="186"/>
    </location>
</feature>
<comment type="similarity">
    <text evidence="2 5">Belongs to the DegT/DnrJ/EryC1 family.</text>
</comment>
<evidence type="ECO:0000256" key="2">
    <source>
        <dbReference type="ARBA" id="ARBA00037999"/>
    </source>
</evidence>
<keyword evidence="7" id="KW-1185">Reference proteome</keyword>
<dbReference type="PIRSF" id="PIRSF000390">
    <property type="entry name" value="PLP_StrS"/>
    <property type="match status" value="1"/>
</dbReference>
<dbReference type="GO" id="GO:0000271">
    <property type="term" value="P:polysaccharide biosynthetic process"/>
    <property type="evidence" value="ECO:0007669"/>
    <property type="project" value="TreeGrafter"/>
</dbReference>
<dbReference type="OrthoDB" id="9768668at2"/>
<evidence type="ECO:0000256" key="3">
    <source>
        <dbReference type="PIRSR" id="PIRSR000390-1"/>
    </source>
</evidence>
<dbReference type="GO" id="GO:0008483">
    <property type="term" value="F:transaminase activity"/>
    <property type="evidence" value="ECO:0007669"/>
    <property type="project" value="UniProtKB-KW"/>
</dbReference>
<dbReference type="InterPro" id="IPR015424">
    <property type="entry name" value="PyrdxlP-dep_Trfase"/>
</dbReference>
<dbReference type="AlphaFoldDB" id="A0A553WBH4"/>
<feature type="modified residue" description="N6-(pyridoxal phosphate)lysine" evidence="4">
    <location>
        <position position="186"/>
    </location>
</feature>
<dbReference type="GO" id="GO:0030170">
    <property type="term" value="F:pyridoxal phosphate binding"/>
    <property type="evidence" value="ECO:0007669"/>
    <property type="project" value="TreeGrafter"/>
</dbReference>
<accession>A0A553WBH4</accession>
<keyword evidence="1 4" id="KW-0663">Pyridoxal phosphate</keyword>
<keyword evidence="6" id="KW-0032">Aminotransferase</keyword>
<dbReference type="EMBL" id="VKKU01000002">
    <property type="protein sequence ID" value="TSB02048.1"/>
    <property type="molecule type" value="Genomic_DNA"/>
</dbReference>
<evidence type="ECO:0000256" key="4">
    <source>
        <dbReference type="PIRSR" id="PIRSR000390-2"/>
    </source>
</evidence>
<organism evidence="6 7">
    <name type="scientific">Sphingorhabdus contaminans</name>
    <dbReference type="NCBI Taxonomy" id="1343899"/>
    <lineage>
        <taxon>Bacteria</taxon>
        <taxon>Pseudomonadati</taxon>
        <taxon>Pseudomonadota</taxon>
        <taxon>Alphaproteobacteria</taxon>
        <taxon>Sphingomonadales</taxon>
        <taxon>Sphingomonadaceae</taxon>
        <taxon>Sphingorhabdus</taxon>
    </lineage>
</organism>
<protein>
    <submittedName>
        <fullName evidence="6">DegT/DnrJ/EryC1/StrS family aminotransferase</fullName>
    </submittedName>
</protein>
<dbReference type="Proteomes" id="UP000320160">
    <property type="component" value="Unassembled WGS sequence"/>
</dbReference>
<keyword evidence="6" id="KW-0808">Transferase</keyword>
<dbReference type="SUPFAM" id="SSF53383">
    <property type="entry name" value="PLP-dependent transferases"/>
    <property type="match status" value="1"/>
</dbReference>
<dbReference type="Pfam" id="PF01041">
    <property type="entry name" value="DegT_DnrJ_EryC1"/>
    <property type="match status" value="1"/>
</dbReference>
<proteinExistence type="inferred from homology"/>
<dbReference type="RefSeq" id="WP_143777268.1">
    <property type="nucleotide sequence ID" value="NZ_VKKU01000002.1"/>
</dbReference>
<evidence type="ECO:0000256" key="1">
    <source>
        <dbReference type="ARBA" id="ARBA00022898"/>
    </source>
</evidence>
<dbReference type="PANTHER" id="PTHR30244">
    <property type="entry name" value="TRANSAMINASE"/>
    <property type="match status" value="1"/>
</dbReference>
<dbReference type="PANTHER" id="PTHR30244:SF36">
    <property type="entry name" value="3-OXO-GLUCOSE-6-PHOSPHATE:GLUTAMATE AMINOTRANSFERASE"/>
    <property type="match status" value="1"/>
</dbReference>
<evidence type="ECO:0000313" key="6">
    <source>
        <dbReference type="EMBL" id="TSB02048.1"/>
    </source>
</evidence>
<dbReference type="InterPro" id="IPR015422">
    <property type="entry name" value="PyrdxlP-dep_Trfase_small"/>
</dbReference>
<evidence type="ECO:0000256" key="5">
    <source>
        <dbReference type="RuleBase" id="RU004508"/>
    </source>
</evidence>
<reference evidence="6 7" key="1">
    <citation type="submission" date="2019-07" db="EMBL/GenBank/DDBJ databases">
        <authorList>
            <person name="Park M."/>
        </authorList>
    </citation>
    <scope>NUCLEOTIDE SEQUENCE [LARGE SCALE GENOMIC DNA]</scope>
    <source>
        <strain evidence="6 7">KCTC32445</strain>
    </source>
</reference>
<dbReference type="Gene3D" id="3.40.640.10">
    <property type="entry name" value="Type I PLP-dependent aspartate aminotransferase-like (Major domain)"/>
    <property type="match status" value="1"/>
</dbReference>